<proteinExistence type="inferred from homology"/>
<dbReference type="HAMAP" id="MF_00920">
    <property type="entry name" value="FtsY"/>
    <property type="match status" value="1"/>
</dbReference>
<keyword evidence="1 9" id="KW-1003">Cell membrane</keyword>
<dbReference type="Proteomes" id="UP000231701">
    <property type="component" value="Chromosome"/>
</dbReference>
<dbReference type="InterPro" id="IPR036225">
    <property type="entry name" value="SRP/SRP_N"/>
</dbReference>
<dbReference type="SMART" id="SM00963">
    <property type="entry name" value="SRP54_N"/>
    <property type="match status" value="1"/>
</dbReference>
<dbReference type="SUPFAM" id="SSF52540">
    <property type="entry name" value="P-loop containing nucleoside triphosphate hydrolases"/>
    <property type="match status" value="1"/>
</dbReference>
<comment type="subcellular location">
    <subcellularLocation>
        <location evidence="9">Cell membrane</location>
        <topology evidence="9">Peripheral membrane protein</topology>
        <orientation evidence="9">Cytoplasmic side</orientation>
    </subcellularLocation>
    <subcellularLocation>
        <location evidence="9">Cytoplasm</location>
    </subcellularLocation>
</comment>
<keyword evidence="2 9" id="KW-0963">Cytoplasm</keyword>
<dbReference type="GO" id="GO:0005886">
    <property type="term" value="C:plasma membrane"/>
    <property type="evidence" value="ECO:0007669"/>
    <property type="project" value="UniProtKB-SubCell"/>
</dbReference>
<dbReference type="NCBIfam" id="TIGR00064">
    <property type="entry name" value="ftsY"/>
    <property type="match status" value="1"/>
</dbReference>
<keyword evidence="3 9" id="KW-0547">Nucleotide-binding</keyword>
<dbReference type="RefSeq" id="WP_100278242.1">
    <property type="nucleotide sequence ID" value="NZ_CP018799.1"/>
</dbReference>
<comment type="function">
    <text evidence="9">Involved in targeting and insertion of nascent membrane proteins into the cytoplasmic membrane. Acts as a receptor for the complex formed by the signal recognition particle (SRP) and the ribosome-nascent chain (RNC). Interaction with SRP-RNC leads to the transfer of the RNC complex to the Sec translocase for insertion into the membrane, the hydrolysis of GTP by both Ffh and FtsY, and the dissociation of the SRP-FtsY complex into the individual components.</text>
</comment>
<evidence type="ECO:0000313" key="12">
    <source>
        <dbReference type="Proteomes" id="UP000231701"/>
    </source>
</evidence>
<dbReference type="GO" id="GO:0005737">
    <property type="term" value="C:cytoplasm"/>
    <property type="evidence" value="ECO:0007669"/>
    <property type="project" value="UniProtKB-SubCell"/>
</dbReference>
<dbReference type="GO" id="GO:0005047">
    <property type="term" value="F:signal recognition particle binding"/>
    <property type="evidence" value="ECO:0007669"/>
    <property type="project" value="TreeGrafter"/>
</dbReference>
<dbReference type="KEGG" id="maes:Ga0123461_2075"/>
<feature type="binding site" evidence="9">
    <location>
        <begin position="181"/>
        <end position="185"/>
    </location>
    <ligand>
        <name>GTP</name>
        <dbReference type="ChEBI" id="CHEBI:37565"/>
    </ligand>
</feature>
<protein>
    <recommendedName>
        <fullName evidence="9">Signal recognition particle receptor FtsY</fullName>
        <shortName evidence="9">SRP receptor</shortName>
        <ecNumber evidence="9">3.6.5.4</ecNumber>
    </recommendedName>
</protein>
<gene>
    <name evidence="9" type="primary">ftsY</name>
    <name evidence="11" type="ORF">Ga0123461_2075</name>
</gene>
<dbReference type="AlphaFoldDB" id="A0A2K8L3S5"/>
<organism evidence="11 12">
    <name type="scientific">Mariprofundus aestuarium</name>
    <dbReference type="NCBI Taxonomy" id="1921086"/>
    <lineage>
        <taxon>Bacteria</taxon>
        <taxon>Pseudomonadati</taxon>
        <taxon>Pseudomonadota</taxon>
        <taxon>Candidatius Mariprofundia</taxon>
        <taxon>Mariprofundales</taxon>
        <taxon>Mariprofundaceae</taxon>
        <taxon>Mariprofundus</taxon>
    </lineage>
</organism>
<dbReference type="Gene3D" id="3.40.50.300">
    <property type="entry name" value="P-loop containing nucleotide triphosphate hydrolases"/>
    <property type="match status" value="1"/>
</dbReference>
<dbReference type="Gene3D" id="1.20.120.140">
    <property type="entry name" value="Signal recognition particle SRP54, nucleotide-binding domain"/>
    <property type="match status" value="1"/>
</dbReference>
<dbReference type="PANTHER" id="PTHR43134">
    <property type="entry name" value="SIGNAL RECOGNITION PARTICLE RECEPTOR SUBUNIT ALPHA"/>
    <property type="match status" value="1"/>
</dbReference>
<dbReference type="Pfam" id="PF00448">
    <property type="entry name" value="SRP54"/>
    <property type="match status" value="1"/>
</dbReference>
<evidence type="ECO:0000256" key="5">
    <source>
        <dbReference type="ARBA" id="ARBA00023134"/>
    </source>
</evidence>
<dbReference type="GO" id="GO:0006614">
    <property type="term" value="P:SRP-dependent cotranslational protein targeting to membrane"/>
    <property type="evidence" value="ECO:0007669"/>
    <property type="project" value="InterPro"/>
</dbReference>
<dbReference type="InterPro" id="IPR000897">
    <property type="entry name" value="SRP54_GTPase_dom"/>
</dbReference>
<reference evidence="11 12" key="1">
    <citation type="submission" date="2016-12" db="EMBL/GenBank/DDBJ databases">
        <title>Isolation and genomic insights into novel planktonic Zetaproteobacteria from stratified waters of the Chesapeake Bay.</title>
        <authorList>
            <person name="McAllister S.M."/>
            <person name="Kato S."/>
            <person name="Chan C.S."/>
            <person name="Chiu B.K."/>
            <person name="Field E.K."/>
        </authorList>
    </citation>
    <scope>NUCLEOTIDE SEQUENCE [LARGE SCALE GENOMIC DNA]</scope>
    <source>
        <strain evidence="11 12">CP-5</strain>
    </source>
</reference>
<comment type="catalytic activity">
    <reaction evidence="8 9">
        <text>GTP + H2O = GDP + phosphate + H(+)</text>
        <dbReference type="Rhea" id="RHEA:19669"/>
        <dbReference type="ChEBI" id="CHEBI:15377"/>
        <dbReference type="ChEBI" id="CHEBI:15378"/>
        <dbReference type="ChEBI" id="CHEBI:37565"/>
        <dbReference type="ChEBI" id="CHEBI:43474"/>
        <dbReference type="ChEBI" id="CHEBI:58189"/>
        <dbReference type="EC" id="3.6.5.4"/>
    </reaction>
</comment>
<keyword evidence="12" id="KW-1185">Reference proteome</keyword>
<dbReference type="GO" id="GO:0003924">
    <property type="term" value="F:GTPase activity"/>
    <property type="evidence" value="ECO:0007669"/>
    <property type="project" value="UniProtKB-UniRule"/>
</dbReference>
<dbReference type="SUPFAM" id="SSF47364">
    <property type="entry name" value="Domain of the SRP/SRP receptor G-proteins"/>
    <property type="match status" value="1"/>
</dbReference>
<feature type="binding site" evidence="9">
    <location>
        <begin position="99"/>
        <end position="106"/>
    </location>
    <ligand>
        <name>GTP</name>
        <dbReference type="ChEBI" id="CHEBI:37565"/>
    </ligand>
</feature>
<evidence type="ECO:0000256" key="2">
    <source>
        <dbReference type="ARBA" id="ARBA00022490"/>
    </source>
</evidence>
<keyword evidence="4 9" id="KW-0378">Hydrolase</keyword>
<dbReference type="InterPro" id="IPR013822">
    <property type="entry name" value="Signal_recog_particl_SRP54_hlx"/>
</dbReference>
<evidence type="ECO:0000256" key="3">
    <source>
        <dbReference type="ARBA" id="ARBA00022741"/>
    </source>
</evidence>
<dbReference type="InterPro" id="IPR003593">
    <property type="entry name" value="AAA+_ATPase"/>
</dbReference>
<dbReference type="CDD" id="cd17874">
    <property type="entry name" value="FtsY"/>
    <property type="match status" value="1"/>
</dbReference>
<dbReference type="PANTHER" id="PTHR43134:SF1">
    <property type="entry name" value="SIGNAL RECOGNITION PARTICLE RECEPTOR SUBUNIT ALPHA"/>
    <property type="match status" value="1"/>
</dbReference>
<evidence type="ECO:0000259" key="10">
    <source>
        <dbReference type="PROSITE" id="PS00300"/>
    </source>
</evidence>
<evidence type="ECO:0000256" key="6">
    <source>
        <dbReference type="ARBA" id="ARBA00023136"/>
    </source>
</evidence>
<keyword evidence="6 9" id="KW-0472">Membrane</keyword>
<keyword evidence="5 9" id="KW-0342">GTP-binding</keyword>
<feature type="binding site" evidence="9">
    <location>
        <begin position="245"/>
        <end position="248"/>
    </location>
    <ligand>
        <name>GTP</name>
        <dbReference type="ChEBI" id="CHEBI:37565"/>
    </ligand>
</feature>
<dbReference type="InterPro" id="IPR027417">
    <property type="entry name" value="P-loop_NTPase"/>
</dbReference>
<sequence length="298" mass="31724">MSSFFSRLKNGLSRSRDALAQMVPGGSVDALSEEEWIDIEDGLIMADCGAELSGALVHKARKRRGGSIAALKESMISMLPEVAPVNEPAGGPFVLLVVGVNGTGKTTTIGKIATMFRQQGKSVLVGAADTFRAAAVEQLAVWVERAGADMVRQHEGADPAAVAFDTIKRGVARNYDVVIVDTAGRVQTDRGLMDELAKVRRVITKAYPEAPHEVWQVVDGGTGQNAVMQVEKFREVAGTSGLIVTKLDGSGKGGIVLQLSHKFGLPVRYVGVGETLEDLMEFNAEEFISSLLPDQSAD</sequence>
<evidence type="ECO:0000256" key="1">
    <source>
        <dbReference type="ARBA" id="ARBA00022475"/>
    </source>
</evidence>
<keyword evidence="7 9" id="KW-0675">Receptor</keyword>
<dbReference type="InterPro" id="IPR042101">
    <property type="entry name" value="SRP54_N_sf"/>
</dbReference>
<dbReference type="OrthoDB" id="5289004at2"/>
<dbReference type="SMART" id="SM00962">
    <property type="entry name" value="SRP54"/>
    <property type="match status" value="1"/>
</dbReference>
<comment type="similarity">
    <text evidence="9">Belongs to the GTP-binding SRP family. FtsY subfamily.</text>
</comment>
<evidence type="ECO:0000256" key="9">
    <source>
        <dbReference type="HAMAP-Rule" id="MF_00920"/>
    </source>
</evidence>
<accession>A0A2K8L3S5</accession>
<evidence type="ECO:0000256" key="7">
    <source>
        <dbReference type="ARBA" id="ARBA00023170"/>
    </source>
</evidence>
<feature type="domain" description="SRP54-type proteins GTP-binding" evidence="10">
    <location>
        <begin position="266"/>
        <end position="279"/>
    </location>
</feature>
<evidence type="ECO:0000256" key="8">
    <source>
        <dbReference type="ARBA" id="ARBA00048027"/>
    </source>
</evidence>
<dbReference type="GO" id="GO:0005525">
    <property type="term" value="F:GTP binding"/>
    <property type="evidence" value="ECO:0007669"/>
    <property type="project" value="UniProtKB-UniRule"/>
</dbReference>
<evidence type="ECO:0000256" key="4">
    <source>
        <dbReference type="ARBA" id="ARBA00022801"/>
    </source>
</evidence>
<dbReference type="EC" id="3.6.5.4" evidence="9"/>
<dbReference type="InterPro" id="IPR004390">
    <property type="entry name" value="SR_rcpt_FtsY"/>
</dbReference>
<comment type="subunit">
    <text evidence="9">Part of the signal recognition particle protein translocation system, which is composed of SRP and FtsY. SRP is a ribonucleoprotein composed of Ffh and a 4.5S RNA molecule.</text>
</comment>
<dbReference type="EMBL" id="CP018799">
    <property type="protein sequence ID" value="ATX80481.1"/>
    <property type="molecule type" value="Genomic_DNA"/>
</dbReference>
<name>A0A2K8L3S5_MARES</name>
<evidence type="ECO:0000313" key="11">
    <source>
        <dbReference type="EMBL" id="ATX80481.1"/>
    </source>
</evidence>
<dbReference type="PROSITE" id="PS00300">
    <property type="entry name" value="SRP54"/>
    <property type="match status" value="1"/>
</dbReference>
<dbReference type="FunFam" id="3.40.50.300:FF:000053">
    <property type="entry name" value="Signal recognition particle receptor FtsY"/>
    <property type="match status" value="1"/>
</dbReference>
<dbReference type="SMART" id="SM00382">
    <property type="entry name" value="AAA"/>
    <property type="match status" value="1"/>
</dbReference>